<evidence type="ECO:0000256" key="3">
    <source>
        <dbReference type="ARBA" id="ARBA00022490"/>
    </source>
</evidence>
<dbReference type="GO" id="GO:0008254">
    <property type="term" value="F:3'-nucleotidase activity"/>
    <property type="evidence" value="ECO:0007669"/>
    <property type="project" value="TreeGrafter"/>
</dbReference>
<evidence type="ECO:0000313" key="9">
    <source>
        <dbReference type="EMBL" id="AKF07448.1"/>
    </source>
</evidence>
<dbReference type="NCBIfam" id="TIGR00087">
    <property type="entry name" value="surE"/>
    <property type="match status" value="1"/>
</dbReference>
<evidence type="ECO:0000256" key="6">
    <source>
        <dbReference type="ARBA" id="ARBA00022801"/>
    </source>
</evidence>
<dbReference type="Gene3D" id="3.40.1210.10">
    <property type="entry name" value="Survival protein SurE-like phosphatase/nucleotidase"/>
    <property type="match status" value="1"/>
</dbReference>
<dbReference type="HAMAP" id="MF_00060">
    <property type="entry name" value="SurE"/>
    <property type="match status" value="1"/>
</dbReference>
<dbReference type="EMBL" id="CP011125">
    <property type="protein sequence ID" value="AKF07448.1"/>
    <property type="molecule type" value="Genomic_DNA"/>
</dbReference>
<comment type="function">
    <text evidence="7">Nucleotidase that shows phosphatase activity on nucleoside 5'-monophosphates.</text>
</comment>
<feature type="binding site" evidence="7">
    <location>
        <position position="10"/>
    </location>
    <ligand>
        <name>a divalent metal cation</name>
        <dbReference type="ChEBI" id="CHEBI:60240"/>
    </ligand>
</feature>
<keyword evidence="4 7" id="KW-0479">Metal-binding</keyword>
<keyword evidence="10" id="KW-1185">Reference proteome</keyword>
<dbReference type="STRING" id="927083.DB32_004597"/>
<dbReference type="GO" id="GO:0005737">
    <property type="term" value="C:cytoplasm"/>
    <property type="evidence" value="ECO:0007669"/>
    <property type="project" value="UniProtKB-SubCell"/>
</dbReference>
<dbReference type="EC" id="3.1.3.5" evidence="7"/>
<dbReference type="GO" id="GO:0008253">
    <property type="term" value="F:5'-nucleotidase activity"/>
    <property type="evidence" value="ECO:0007669"/>
    <property type="project" value="UniProtKB-UniRule"/>
</dbReference>
<reference evidence="9 10" key="1">
    <citation type="submission" date="2015-03" db="EMBL/GenBank/DDBJ databases">
        <title>Genome assembly of Sandaracinus amylolyticus DSM 53668.</title>
        <authorList>
            <person name="Sharma G."/>
            <person name="Subramanian S."/>
        </authorList>
    </citation>
    <scope>NUCLEOTIDE SEQUENCE [LARGE SCALE GENOMIC DNA]</scope>
    <source>
        <strain evidence="9 10">DSM 53668</strain>
    </source>
</reference>
<dbReference type="AlphaFoldDB" id="A0A0F6W4U3"/>
<organism evidence="9 10">
    <name type="scientific">Sandaracinus amylolyticus</name>
    <dbReference type="NCBI Taxonomy" id="927083"/>
    <lineage>
        <taxon>Bacteria</taxon>
        <taxon>Pseudomonadati</taxon>
        <taxon>Myxococcota</taxon>
        <taxon>Polyangia</taxon>
        <taxon>Polyangiales</taxon>
        <taxon>Sandaracinaceae</taxon>
        <taxon>Sandaracinus</taxon>
    </lineage>
</organism>
<evidence type="ECO:0000256" key="4">
    <source>
        <dbReference type="ARBA" id="ARBA00022723"/>
    </source>
</evidence>
<keyword evidence="6 7" id="KW-0378">Hydrolase</keyword>
<dbReference type="InterPro" id="IPR036523">
    <property type="entry name" value="SurE-like_sf"/>
</dbReference>
<evidence type="ECO:0000256" key="7">
    <source>
        <dbReference type="HAMAP-Rule" id="MF_00060"/>
    </source>
</evidence>
<comment type="cofactor">
    <cofactor evidence="7">
        <name>a divalent metal cation</name>
        <dbReference type="ChEBI" id="CHEBI:60240"/>
    </cofactor>
    <text evidence="7">Binds 1 divalent metal cation per subunit.</text>
</comment>
<name>A0A0F6W4U3_9BACT</name>
<dbReference type="GO" id="GO:0004309">
    <property type="term" value="F:exopolyphosphatase activity"/>
    <property type="evidence" value="ECO:0007669"/>
    <property type="project" value="TreeGrafter"/>
</dbReference>
<feature type="binding site" evidence="7">
    <location>
        <position position="41"/>
    </location>
    <ligand>
        <name>a divalent metal cation</name>
        <dbReference type="ChEBI" id="CHEBI:60240"/>
    </ligand>
</feature>
<proteinExistence type="inferred from homology"/>
<dbReference type="PANTHER" id="PTHR30457">
    <property type="entry name" value="5'-NUCLEOTIDASE SURE"/>
    <property type="match status" value="1"/>
</dbReference>
<dbReference type="OrthoDB" id="9780815at2"/>
<dbReference type="InterPro" id="IPR002828">
    <property type="entry name" value="SurE-like_Pase/nucleotidase"/>
</dbReference>
<dbReference type="GO" id="GO:0000166">
    <property type="term" value="F:nucleotide binding"/>
    <property type="evidence" value="ECO:0007669"/>
    <property type="project" value="UniProtKB-KW"/>
</dbReference>
<dbReference type="PANTHER" id="PTHR30457:SF12">
    <property type="entry name" value="5'_3'-NUCLEOTIDASE SURE"/>
    <property type="match status" value="1"/>
</dbReference>
<protein>
    <recommendedName>
        <fullName evidence="7">5'-nucleotidase SurE</fullName>
        <ecNumber evidence="7">3.1.3.5</ecNumber>
    </recommendedName>
    <alternativeName>
        <fullName evidence="7">Nucleoside 5'-monophosphate phosphohydrolase</fullName>
    </alternativeName>
</protein>
<evidence type="ECO:0000256" key="5">
    <source>
        <dbReference type="ARBA" id="ARBA00022741"/>
    </source>
</evidence>
<evidence type="ECO:0000313" key="10">
    <source>
        <dbReference type="Proteomes" id="UP000034883"/>
    </source>
</evidence>
<evidence type="ECO:0000256" key="2">
    <source>
        <dbReference type="ARBA" id="ARBA00011062"/>
    </source>
</evidence>
<dbReference type="Pfam" id="PF01975">
    <property type="entry name" value="SurE"/>
    <property type="match status" value="1"/>
</dbReference>
<dbReference type="SUPFAM" id="SSF64167">
    <property type="entry name" value="SurE-like"/>
    <property type="match status" value="1"/>
</dbReference>
<comment type="similarity">
    <text evidence="2 7">Belongs to the SurE nucleotidase family.</text>
</comment>
<evidence type="ECO:0000259" key="8">
    <source>
        <dbReference type="Pfam" id="PF01975"/>
    </source>
</evidence>
<feature type="domain" description="Survival protein SurE-like phosphatase/nucleotidase" evidence="8">
    <location>
        <begin position="5"/>
        <end position="186"/>
    </location>
</feature>
<dbReference type="NCBIfam" id="NF001490">
    <property type="entry name" value="PRK00346.1-4"/>
    <property type="match status" value="1"/>
</dbReference>
<dbReference type="InterPro" id="IPR030048">
    <property type="entry name" value="SurE"/>
</dbReference>
<dbReference type="KEGG" id="samy:DB32_004597"/>
<dbReference type="GO" id="GO:0046872">
    <property type="term" value="F:metal ion binding"/>
    <property type="evidence" value="ECO:0007669"/>
    <property type="project" value="UniProtKB-UniRule"/>
</dbReference>
<feature type="binding site" evidence="7">
    <location>
        <position position="11"/>
    </location>
    <ligand>
        <name>a divalent metal cation</name>
        <dbReference type="ChEBI" id="CHEBI:60240"/>
    </ligand>
</feature>
<keyword evidence="3 7" id="KW-0963">Cytoplasm</keyword>
<feature type="binding site" evidence="7">
    <location>
        <position position="94"/>
    </location>
    <ligand>
        <name>a divalent metal cation</name>
        <dbReference type="ChEBI" id="CHEBI:60240"/>
    </ligand>
</feature>
<comment type="catalytic activity">
    <reaction evidence="1 7">
        <text>a ribonucleoside 5'-phosphate + H2O = a ribonucleoside + phosphate</text>
        <dbReference type="Rhea" id="RHEA:12484"/>
        <dbReference type="ChEBI" id="CHEBI:15377"/>
        <dbReference type="ChEBI" id="CHEBI:18254"/>
        <dbReference type="ChEBI" id="CHEBI:43474"/>
        <dbReference type="ChEBI" id="CHEBI:58043"/>
        <dbReference type="EC" id="3.1.3.5"/>
    </reaction>
</comment>
<gene>
    <name evidence="7" type="primary">surE</name>
    <name evidence="9" type="ORF">DB32_004597</name>
</gene>
<sequence length="259" mass="27996">MRPLILQSNDDGVYAPGLRLLRQALLEIADVITVAPLFEQSANSHSLTLARPLRHREVDGLHAIDGTPADCIYVALFERRFLPRWPDLVVSGINHGYNLGTDTFYSGTVAAAREGALRGVPAIAFSQGQGGSMETSAKVAAELARRFLAAPREPHGPTPLLNVNFPAGRNEHAGVRATCLGRRLYDDVVVMRHDPRGHEYFWIGGPNARHEEVAGSDTEAVDAGFVSVTPLRLDATLPDHLGLAAFLAGDGELPPTEER</sequence>
<evidence type="ECO:0000256" key="1">
    <source>
        <dbReference type="ARBA" id="ARBA00000815"/>
    </source>
</evidence>
<keyword evidence="5 7" id="KW-0547">Nucleotide-binding</keyword>
<dbReference type="Proteomes" id="UP000034883">
    <property type="component" value="Chromosome"/>
</dbReference>
<comment type="subcellular location">
    <subcellularLocation>
        <location evidence="7">Cytoplasm</location>
    </subcellularLocation>
</comment>
<accession>A0A0F6W4U3</accession>